<accession>A0AC35TX82</accession>
<organism evidence="1 2">
    <name type="scientific">Rhabditophanes sp. KR3021</name>
    <dbReference type="NCBI Taxonomy" id="114890"/>
    <lineage>
        <taxon>Eukaryota</taxon>
        <taxon>Metazoa</taxon>
        <taxon>Ecdysozoa</taxon>
        <taxon>Nematoda</taxon>
        <taxon>Chromadorea</taxon>
        <taxon>Rhabditida</taxon>
        <taxon>Tylenchina</taxon>
        <taxon>Panagrolaimomorpha</taxon>
        <taxon>Strongyloidoidea</taxon>
        <taxon>Alloionematidae</taxon>
        <taxon>Rhabditophanes</taxon>
    </lineage>
</organism>
<evidence type="ECO:0000313" key="1">
    <source>
        <dbReference type="Proteomes" id="UP000095286"/>
    </source>
</evidence>
<protein>
    <submittedName>
        <fullName evidence="2">DUF148 domain-containing protein</fullName>
    </submittedName>
</protein>
<name>A0AC35TX82_9BILA</name>
<reference evidence="2" key="1">
    <citation type="submission" date="2016-11" db="UniProtKB">
        <authorList>
            <consortium name="WormBaseParasite"/>
        </authorList>
    </citation>
    <scope>IDENTIFICATION</scope>
    <source>
        <strain evidence="2">KR3021</strain>
    </source>
</reference>
<evidence type="ECO:0000313" key="2">
    <source>
        <dbReference type="WBParaSite" id="RSKR_0000532400.1"/>
    </source>
</evidence>
<proteinExistence type="predicted"/>
<sequence>MQFNIINILSVAILVSSVLSQGTPPAAKNTIISIGQAATPGTVAGSTAEINAAAGTAIAAADATALVAVTEQKAIAKAALPAGTQEDTNAIETAQQAAIGSVNGAGTSAKADIKAKFEEIIAAVTAQGQTN</sequence>
<dbReference type="Proteomes" id="UP000095286">
    <property type="component" value="Unplaced"/>
</dbReference>
<dbReference type="WBParaSite" id="RSKR_0000532400.1">
    <property type="protein sequence ID" value="RSKR_0000532400.1"/>
    <property type="gene ID" value="RSKR_0000532400"/>
</dbReference>